<gene>
    <name evidence="2" type="ORF">PEPS_46480</name>
</gene>
<sequence length="78" mass="8929">MSFIQQVNRLNRIDLLIRRKATGSPKELANLLEVSPRTITNSINILRDLGADIYFCHSSKSYVYSARFSFKLGYDSTN</sequence>
<dbReference type="InterPro" id="IPR013196">
    <property type="entry name" value="HTH_11"/>
</dbReference>
<evidence type="ECO:0000313" key="3">
    <source>
        <dbReference type="Proteomes" id="UP001354989"/>
    </source>
</evidence>
<dbReference type="Proteomes" id="UP001354989">
    <property type="component" value="Plasmid pPP9"/>
</dbReference>
<dbReference type="Gene3D" id="1.10.10.10">
    <property type="entry name" value="Winged helix-like DNA-binding domain superfamily/Winged helix DNA-binding domain"/>
    <property type="match status" value="1"/>
</dbReference>
<keyword evidence="3" id="KW-1185">Reference proteome</keyword>
<name>A0ABM7VMZ5_9BACT</name>
<dbReference type="InterPro" id="IPR036388">
    <property type="entry name" value="WH-like_DNA-bd_sf"/>
</dbReference>
<dbReference type="RefSeq" id="WP_421953338.1">
    <property type="nucleotide sequence ID" value="NZ_AP025301.1"/>
</dbReference>
<protein>
    <recommendedName>
        <fullName evidence="1">Helix-turn-helix type 11 domain-containing protein</fullName>
    </recommendedName>
</protein>
<keyword evidence="2" id="KW-0614">Plasmid</keyword>
<proteinExistence type="predicted"/>
<organism evidence="2 3">
    <name type="scientific">Persicobacter psychrovividus</name>
    <dbReference type="NCBI Taxonomy" id="387638"/>
    <lineage>
        <taxon>Bacteria</taxon>
        <taxon>Pseudomonadati</taxon>
        <taxon>Bacteroidota</taxon>
        <taxon>Cytophagia</taxon>
        <taxon>Cytophagales</taxon>
        <taxon>Persicobacteraceae</taxon>
        <taxon>Persicobacter</taxon>
    </lineage>
</organism>
<feature type="domain" description="Helix-turn-helix type 11" evidence="1">
    <location>
        <begin position="15"/>
        <end position="54"/>
    </location>
</feature>
<dbReference type="SUPFAM" id="SSF46785">
    <property type="entry name" value="Winged helix' DNA-binding domain"/>
    <property type="match status" value="1"/>
</dbReference>
<dbReference type="InterPro" id="IPR036390">
    <property type="entry name" value="WH_DNA-bd_sf"/>
</dbReference>
<evidence type="ECO:0000313" key="2">
    <source>
        <dbReference type="EMBL" id="BDD02368.1"/>
    </source>
</evidence>
<dbReference type="Pfam" id="PF08279">
    <property type="entry name" value="HTH_11"/>
    <property type="match status" value="1"/>
</dbReference>
<evidence type="ECO:0000259" key="1">
    <source>
        <dbReference type="Pfam" id="PF08279"/>
    </source>
</evidence>
<reference evidence="2 3" key="1">
    <citation type="submission" date="2021-12" db="EMBL/GenBank/DDBJ databases">
        <title>Genome sequencing of bacteria with rrn-lacking chromosome and rrn-plasmid.</title>
        <authorList>
            <person name="Anda M."/>
            <person name="Iwasaki W."/>
        </authorList>
    </citation>
    <scope>NUCLEOTIDE SEQUENCE [LARGE SCALE GENOMIC DNA]</scope>
    <source>
        <strain evidence="2 3">NBRC 101262</strain>
        <plasmid evidence="2 3">pPP9</plasmid>
    </source>
</reference>
<geneLocation type="plasmid" evidence="2 3">
    <name>pPP9</name>
</geneLocation>
<accession>A0ABM7VMZ5</accession>
<dbReference type="EMBL" id="AP025301">
    <property type="protein sequence ID" value="BDD02368.1"/>
    <property type="molecule type" value="Genomic_DNA"/>
</dbReference>